<dbReference type="OrthoDB" id="1629067at2759"/>
<dbReference type="EMBL" id="JABCRI010000005">
    <property type="protein sequence ID" value="KAF8405750.1"/>
    <property type="molecule type" value="Genomic_DNA"/>
</dbReference>
<reference evidence="2 3" key="1">
    <citation type="submission" date="2020-04" db="EMBL/GenBank/DDBJ databases">
        <title>Plant Genome Project.</title>
        <authorList>
            <person name="Zhang R.-G."/>
        </authorList>
    </citation>
    <scope>NUCLEOTIDE SEQUENCE [LARGE SCALE GENOMIC DNA]</scope>
    <source>
        <strain evidence="2">YNK0</strain>
        <tissue evidence="2">Leaf</tissue>
    </source>
</reference>
<evidence type="ECO:0000313" key="3">
    <source>
        <dbReference type="Proteomes" id="UP000655225"/>
    </source>
</evidence>
<evidence type="ECO:0000256" key="1">
    <source>
        <dbReference type="SAM" id="MobiDB-lite"/>
    </source>
</evidence>
<dbReference type="AlphaFoldDB" id="A0A834ZHC7"/>
<keyword evidence="3" id="KW-1185">Reference proteome</keyword>
<proteinExistence type="predicted"/>
<dbReference type="PANTHER" id="PTHR37237">
    <property type="entry name" value="OS02G0567000 PROTEIN"/>
    <property type="match status" value="1"/>
</dbReference>
<name>A0A834ZHC7_TETSI</name>
<accession>A0A834ZHC7</accession>
<organism evidence="2 3">
    <name type="scientific">Tetracentron sinense</name>
    <name type="common">Spur-leaf</name>
    <dbReference type="NCBI Taxonomy" id="13715"/>
    <lineage>
        <taxon>Eukaryota</taxon>
        <taxon>Viridiplantae</taxon>
        <taxon>Streptophyta</taxon>
        <taxon>Embryophyta</taxon>
        <taxon>Tracheophyta</taxon>
        <taxon>Spermatophyta</taxon>
        <taxon>Magnoliopsida</taxon>
        <taxon>Trochodendrales</taxon>
        <taxon>Trochodendraceae</taxon>
        <taxon>Tetracentron</taxon>
    </lineage>
</organism>
<sequence>MATTDDSFINVMASSPPSGLLTPEMVQQIDLATEKVVGKGRRKGRLFLLDLGDFITPASCFFSPSYDDICHEDYNHLNEALAGIGHSWTALTLKLHYALETTAKLVQSANLNIGLLLKKVGMLESILRRGDSAIATSKTMHNTLNKRGPSSGSQNCT</sequence>
<dbReference type="PANTHER" id="PTHR37237:SF1">
    <property type="entry name" value="OS02G0567000 PROTEIN"/>
    <property type="match status" value="1"/>
</dbReference>
<dbReference type="Proteomes" id="UP000655225">
    <property type="component" value="Unassembled WGS sequence"/>
</dbReference>
<gene>
    <name evidence="2" type="ORF">HHK36_007827</name>
</gene>
<feature type="region of interest" description="Disordered" evidence="1">
    <location>
        <begin position="138"/>
        <end position="157"/>
    </location>
</feature>
<protein>
    <submittedName>
        <fullName evidence="2">Uncharacterized protein</fullName>
    </submittedName>
</protein>
<evidence type="ECO:0000313" key="2">
    <source>
        <dbReference type="EMBL" id="KAF8405750.1"/>
    </source>
</evidence>
<comment type="caution">
    <text evidence="2">The sequence shown here is derived from an EMBL/GenBank/DDBJ whole genome shotgun (WGS) entry which is preliminary data.</text>
</comment>